<evidence type="ECO:0000313" key="2">
    <source>
        <dbReference type="EMBL" id="GAA4463938.1"/>
    </source>
</evidence>
<protein>
    <recommendedName>
        <fullName evidence="1">Methyltransferase FkbM domain-containing protein</fullName>
    </recommendedName>
</protein>
<dbReference type="EMBL" id="BAABFA010000009">
    <property type="protein sequence ID" value="GAA4463938.1"/>
    <property type="molecule type" value="Genomic_DNA"/>
</dbReference>
<gene>
    <name evidence="2" type="ORF">GCM10023093_13340</name>
</gene>
<dbReference type="Proteomes" id="UP001500067">
    <property type="component" value="Unassembled WGS sequence"/>
</dbReference>
<dbReference type="InterPro" id="IPR029063">
    <property type="entry name" value="SAM-dependent_MTases_sf"/>
</dbReference>
<dbReference type="Gene3D" id="3.40.50.150">
    <property type="entry name" value="Vaccinia Virus protein VP39"/>
    <property type="match status" value="1"/>
</dbReference>
<evidence type="ECO:0000259" key="1">
    <source>
        <dbReference type="Pfam" id="PF05050"/>
    </source>
</evidence>
<feature type="domain" description="Methyltransferase FkbM" evidence="1">
    <location>
        <begin position="17"/>
        <end position="183"/>
    </location>
</feature>
<organism evidence="2 3">
    <name type="scientific">Nemorincola caseinilytica</name>
    <dbReference type="NCBI Taxonomy" id="2054315"/>
    <lineage>
        <taxon>Bacteria</taxon>
        <taxon>Pseudomonadati</taxon>
        <taxon>Bacteroidota</taxon>
        <taxon>Chitinophagia</taxon>
        <taxon>Chitinophagales</taxon>
        <taxon>Chitinophagaceae</taxon>
        <taxon>Nemorincola</taxon>
    </lineage>
</organism>
<dbReference type="SUPFAM" id="SSF53335">
    <property type="entry name" value="S-adenosyl-L-methionine-dependent methyltransferases"/>
    <property type="match status" value="1"/>
</dbReference>
<dbReference type="InterPro" id="IPR006342">
    <property type="entry name" value="FkbM_mtfrase"/>
</dbReference>
<reference evidence="3" key="1">
    <citation type="journal article" date="2019" name="Int. J. Syst. Evol. Microbiol.">
        <title>The Global Catalogue of Microorganisms (GCM) 10K type strain sequencing project: providing services to taxonomists for standard genome sequencing and annotation.</title>
        <authorList>
            <consortium name="The Broad Institute Genomics Platform"/>
            <consortium name="The Broad Institute Genome Sequencing Center for Infectious Disease"/>
            <person name="Wu L."/>
            <person name="Ma J."/>
        </authorList>
    </citation>
    <scope>NUCLEOTIDE SEQUENCE [LARGE SCALE GENOMIC DNA]</scope>
    <source>
        <strain evidence="3">JCM 32105</strain>
    </source>
</reference>
<sequence>MQKMLERYNVSNITYLDIGANDPINGSNTYNFYLRGYKGVLVEPNVALCDKIRKIRPHDTCLNFGIGIDNNTEADYYMFSEQHWGMNTFSKEEAENYEREGIKIQQVLKLPLKEINQVIAENFTEAPTVVSLDVEGLDEIILQKMDLDKYQPLLICVETVNYNKRGELSKRSSILDLLDKKGYFIYADTHVNTIFCSRSRYNALIK</sequence>
<name>A0ABP8ND58_9BACT</name>
<keyword evidence="3" id="KW-1185">Reference proteome</keyword>
<comment type="caution">
    <text evidence="2">The sequence shown here is derived from an EMBL/GenBank/DDBJ whole genome shotgun (WGS) entry which is preliminary data.</text>
</comment>
<proteinExistence type="predicted"/>
<evidence type="ECO:0000313" key="3">
    <source>
        <dbReference type="Proteomes" id="UP001500067"/>
    </source>
</evidence>
<dbReference type="Pfam" id="PF05050">
    <property type="entry name" value="Methyltransf_21"/>
    <property type="match status" value="1"/>
</dbReference>
<accession>A0ABP8ND58</accession>